<dbReference type="Gene3D" id="1.10.530.10">
    <property type="match status" value="1"/>
</dbReference>
<keyword evidence="2" id="KW-0081">Bacteriolytic enzyme</keyword>
<protein>
    <recommendedName>
        <fullName evidence="4">Peptidoglycan hydrolase</fullName>
    </recommendedName>
</protein>
<keyword evidence="3" id="KW-0378">Hydrolase</keyword>
<dbReference type="SUPFAM" id="SSF54106">
    <property type="entry name" value="LysM domain"/>
    <property type="match status" value="1"/>
</dbReference>
<gene>
    <name evidence="6" type="ORF">IAA73_09030</name>
</gene>
<feature type="domain" description="LysM" evidence="5">
    <location>
        <begin position="293"/>
        <end position="337"/>
    </location>
</feature>
<evidence type="ECO:0000256" key="4">
    <source>
        <dbReference type="ARBA" id="ARBA00032108"/>
    </source>
</evidence>
<dbReference type="Proteomes" id="UP000823641">
    <property type="component" value="Unassembled WGS sequence"/>
</dbReference>
<dbReference type="InterPro" id="IPR051056">
    <property type="entry name" value="Glycosyl_Hydrolase_73"/>
</dbReference>
<proteinExistence type="predicted"/>
<dbReference type="PANTHER" id="PTHR33308:SF9">
    <property type="entry name" value="PEPTIDOGLYCAN HYDROLASE FLGJ"/>
    <property type="match status" value="1"/>
</dbReference>
<evidence type="ECO:0000313" key="7">
    <source>
        <dbReference type="Proteomes" id="UP000823641"/>
    </source>
</evidence>
<reference evidence="6" key="1">
    <citation type="submission" date="2020-10" db="EMBL/GenBank/DDBJ databases">
        <authorList>
            <person name="Gilroy R."/>
        </authorList>
    </citation>
    <scope>NUCLEOTIDE SEQUENCE</scope>
    <source>
        <strain evidence="6">G3-3990</strain>
    </source>
</reference>
<dbReference type="AlphaFoldDB" id="A0A9D9N520"/>
<sequence length="338" mass="38094">MNGYQKNVFIVLVALMGNGFSLFAQQRNQAYVDYIQKYAPIAVSEQAKFGIPASITLAQGLLESGAGKSELAMTSNNHFGIKCHTGWTGERTYYDDDADQECFRKYKNVSESYDDHSLFLTSRPRYADLFSLKATDYKGWAHGLKKAGYATDPNYANKLIKIIEDYGLHQLDTQGSLGSGYQVMADNKGNDEKVNLKEKADKNRKRNVRKNRRNAATSMGFVPAYRQHEVERTNGVRCVVAQAGDTYASIADEFDLQESDLLRFNDLNSVQQLEQGEKVYLAPKKAKAPKGNSYYQVKAGDTARDISQRYGIRLKKLYDLNDMSYKQGVKVGQSLRLR</sequence>
<dbReference type="Pfam" id="PF01832">
    <property type="entry name" value="Glucosaminidase"/>
    <property type="match status" value="1"/>
</dbReference>
<dbReference type="PANTHER" id="PTHR33308">
    <property type="entry name" value="PEPTIDOGLYCAN HYDROLASE FLGJ"/>
    <property type="match status" value="1"/>
</dbReference>
<dbReference type="SMART" id="SM00047">
    <property type="entry name" value="LYZ2"/>
    <property type="match status" value="1"/>
</dbReference>
<keyword evidence="1" id="KW-0929">Antimicrobial</keyword>
<dbReference type="Pfam" id="PF01476">
    <property type="entry name" value="LysM"/>
    <property type="match status" value="2"/>
</dbReference>
<evidence type="ECO:0000256" key="1">
    <source>
        <dbReference type="ARBA" id="ARBA00022529"/>
    </source>
</evidence>
<reference evidence="6" key="2">
    <citation type="journal article" date="2021" name="PeerJ">
        <title>Extensive microbial diversity within the chicken gut microbiome revealed by metagenomics and culture.</title>
        <authorList>
            <person name="Gilroy R."/>
            <person name="Ravi A."/>
            <person name="Getino M."/>
            <person name="Pursley I."/>
            <person name="Horton D.L."/>
            <person name="Alikhan N.F."/>
            <person name="Baker D."/>
            <person name="Gharbi K."/>
            <person name="Hall N."/>
            <person name="Watson M."/>
            <person name="Adriaenssens E.M."/>
            <person name="Foster-Nyarko E."/>
            <person name="Jarju S."/>
            <person name="Secka A."/>
            <person name="Antonio M."/>
            <person name="Oren A."/>
            <person name="Chaudhuri R.R."/>
            <person name="La Ragione R."/>
            <person name="Hildebrand F."/>
            <person name="Pallen M.J."/>
        </authorList>
    </citation>
    <scope>NUCLEOTIDE SEQUENCE</scope>
    <source>
        <strain evidence="6">G3-3990</strain>
    </source>
</reference>
<dbReference type="GO" id="GO:0004040">
    <property type="term" value="F:amidase activity"/>
    <property type="evidence" value="ECO:0007669"/>
    <property type="project" value="InterPro"/>
</dbReference>
<dbReference type="GO" id="GO:0042742">
    <property type="term" value="P:defense response to bacterium"/>
    <property type="evidence" value="ECO:0007669"/>
    <property type="project" value="UniProtKB-KW"/>
</dbReference>
<dbReference type="PROSITE" id="PS51782">
    <property type="entry name" value="LYSM"/>
    <property type="match status" value="2"/>
</dbReference>
<comment type="caution">
    <text evidence="6">The sequence shown here is derived from an EMBL/GenBank/DDBJ whole genome shotgun (WGS) entry which is preliminary data.</text>
</comment>
<dbReference type="GO" id="GO:0031640">
    <property type="term" value="P:killing of cells of another organism"/>
    <property type="evidence" value="ECO:0007669"/>
    <property type="project" value="UniProtKB-KW"/>
</dbReference>
<dbReference type="Gene3D" id="3.10.350.10">
    <property type="entry name" value="LysM domain"/>
    <property type="match status" value="2"/>
</dbReference>
<evidence type="ECO:0000259" key="5">
    <source>
        <dbReference type="PROSITE" id="PS51782"/>
    </source>
</evidence>
<evidence type="ECO:0000256" key="2">
    <source>
        <dbReference type="ARBA" id="ARBA00022638"/>
    </source>
</evidence>
<organism evidence="6 7">
    <name type="scientific">Candidatus Gallipaludibacter merdavium</name>
    <dbReference type="NCBI Taxonomy" id="2840839"/>
    <lineage>
        <taxon>Bacteria</taxon>
        <taxon>Pseudomonadati</taxon>
        <taxon>Bacteroidota</taxon>
        <taxon>Bacteroidia</taxon>
        <taxon>Bacteroidales</taxon>
        <taxon>Candidatus Gallipaludibacter</taxon>
    </lineage>
</organism>
<dbReference type="InterPro" id="IPR018392">
    <property type="entry name" value="LysM"/>
</dbReference>
<dbReference type="EMBL" id="JADIMG010000084">
    <property type="protein sequence ID" value="MBO8460460.1"/>
    <property type="molecule type" value="Genomic_DNA"/>
</dbReference>
<dbReference type="InterPro" id="IPR002901">
    <property type="entry name" value="MGlyc_endo_b_GlcNAc-like_dom"/>
</dbReference>
<dbReference type="CDD" id="cd00118">
    <property type="entry name" value="LysM"/>
    <property type="match status" value="2"/>
</dbReference>
<evidence type="ECO:0000256" key="3">
    <source>
        <dbReference type="ARBA" id="ARBA00022801"/>
    </source>
</evidence>
<dbReference type="InterPro" id="IPR036779">
    <property type="entry name" value="LysM_dom_sf"/>
</dbReference>
<accession>A0A9D9N520</accession>
<dbReference type="SMART" id="SM00257">
    <property type="entry name" value="LysM"/>
    <property type="match status" value="2"/>
</dbReference>
<name>A0A9D9N520_9BACT</name>
<feature type="domain" description="LysM" evidence="5">
    <location>
        <begin position="237"/>
        <end position="281"/>
    </location>
</feature>
<evidence type="ECO:0000313" key="6">
    <source>
        <dbReference type="EMBL" id="MBO8460460.1"/>
    </source>
</evidence>